<evidence type="ECO:0000256" key="2">
    <source>
        <dbReference type="ARBA" id="ARBA00022475"/>
    </source>
</evidence>
<dbReference type="Pfam" id="PF12704">
    <property type="entry name" value="MacB_PCD"/>
    <property type="match status" value="1"/>
</dbReference>
<dbReference type="RefSeq" id="WP_138293005.1">
    <property type="nucleotide sequence ID" value="NZ_CACRSU010000054.1"/>
</dbReference>
<organism evidence="9">
    <name type="scientific">Bacteroides intestinalis</name>
    <dbReference type="NCBI Taxonomy" id="329854"/>
    <lineage>
        <taxon>Bacteria</taxon>
        <taxon>Pseudomonadati</taxon>
        <taxon>Bacteroidota</taxon>
        <taxon>Bacteroidia</taxon>
        <taxon>Bacteroidales</taxon>
        <taxon>Bacteroidaceae</taxon>
        <taxon>Bacteroides</taxon>
    </lineage>
</organism>
<comment type="subcellular location">
    <subcellularLocation>
        <location evidence="1">Cell membrane</location>
        <topology evidence="1">Multi-pass membrane protein</topology>
    </subcellularLocation>
</comment>
<proteinExistence type="predicted"/>
<dbReference type="InterPro" id="IPR050250">
    <property type="entry name" value="Macrolide_Exporter_MacB"/>
</dbReference>
<evidence type="ECO:0000256" key="1">
    <source>
        <dbReference type="ARBA" id="ARBA00004651"/>
    </source>
</evidence>
<feature type="transmembrane region" description="Helical" evidence="6">
    <location>
        <begin position="412"/>
        <end position="432"/>
    </location>
</feature>
<evidence type="ECO:0000256" key="3">
    <source>
        <dbReference type="ARBA" id="ARBA00022692"/>
    </source>
</evidence>
<evidence type="ECO:0000259" key="7">
    <source>
        <dbReference type="Pfam" id="PF02687"/>
    </source>
</evidence>
<dbReference type="AlphaFoldDB" id="A0A6N2XMH0"/>
<dbReference type="InterPro" id="IPR003838">
    <property type="entry name" value="ABC3_permease_C"/>
</dbReference>
<feature type="transmembrane region" description="Helical" evidence="6">
    <location>
        <begin position="318"/>
        <end position="346"/>
    </location>
</feature>
<feature type="transmembrane region" description="Helical" evidence="6">
    <location>
        <begin position="739"/>
        <end position="759"/>
    </location>
</feature>
<protein>
    <submittedName>
        <fullName evidence="9">FtsX-like permease family protein</fullName>
    </submittedName>
</protein>
<reference evidence="9" key="1">
    <citation type="submission" date="2019-11" db="EMBL/GenBank/DDBJ databases">
        <authorList>
            <person name="Feng L."/>
        </authorList>
    </citation>
    <scope>NUCLEOTIDE SEQUENCE</scope>
    <source>
        <strain evidence="9">BintestinalisLFYP9</strain>
    </source>
</reference>
<feature type="domain" description="ABC3 transporter permease C-terminal" evidence="7">
    <location>
        <begin position="279"/>
        <end position="390"/>
    </location>
</feature>
<dbReference type="Pfam" id="PF02687">
    <property type="entry name" value="FtsX"/>
    <property type="match status" value="2"/>
</dbReference>
<feature type="transmembrane region" description="Helical" evidence="6">
    <location>
        <begin position="366"/>
        <end position="386"/>
    </location>
</feature>
<dbReference type="GO" id="GO:0022857">
    <property type="term" value="F:transmembrane transporter activity"/>
    <property type="evidence" value="ECO:0007669"/>
    <property type="project" value="TreeGrafter"/>
</dbReference>
<feature type="transmembrane region" description="Helical" evidence="6">
    <location>
        <begin position="273"/>
        <end position="297"/>
    </location>
</feature>
<sequence>MLKHYLTVAFRNLIKYKTQTVISIIGLAVGFASFALSGMWLRYELTYDIHQPAADRNYMAGMTSVHNNSGYVRYTSVLLAGHLKDNYPEIEDACSVGLRNMKIEGKEYQYMKVDSSFFFMFPVTLVAGSYQFLHREGEAGITESAAKRLFGSESPLGKKIKKEWSFSGQELTITAVFKEWKEHSNYNFDFLVPIEQKYAQWGYQSMNTLVRLHSGVNVEELSRKLLNISVTEKYENNGHTTEYKNNIGVILTPLTELHYTHPQNDATIHLEHIRLFCLIGLLIVLSALFNYLIMYLIRIRMRQREMALRKVNGASDSSLMLLLMSELFLLIVIALFIGGLLIELLSPAFKKLSMIEENRMFFYRESILYMGGIIMAAILFSWLTLLTQRHHTLQSSIVSASGRGFSMLFRKIGLWFQLALSIGFIFCTIVMIKQLHHLYTSRDMGFANMEIGIVKYMEGLTDRHELENGMKQIPFIEYHQLVDAPFNINGSSVRIIKRWDESEKDAESVSIQQNKLNKDIFNLFGLEMAVGAFPNEEEAGDNVLINESAAHVFGWDGEAIGKKFENYTVTGVIKDLRLSPIFPALPSLYQITNQSTNDLPPIHTFTYQGSLGETKKKIEAHFQKTYPEFSMQVTSVRQMIEDALVSERALMKLLSVASVVCVIIAIFGIFSLVSLSCEQRRKEIAIRKVNGATLRDIIGIFIKEYMVLLVFAAVIAFPIGYMIMKQWLATYIIQTTVSWWIYAGILTAVILIIFISIGWRVLQAAQRNPAEEIKTE</sequence>
<dbReference type="EMBL" id="CACRSU010000054">
    <property type="protein sequence ID" value="VYT55027.1"/>
    <property type="molecule type" value="Genomic_DNA"/>
</dbReference>
<dbReference type="InterPro" id="IPR025857">
    <property type="entry name" value="MacB_PCD"/>
</dbReference>
<dbReference type="PANTHER" id="PTHR30572:SF18">
    <property type="entry name" value="ABC-TYPE MACROLIDE FAMILY EXPORT SYSTEM PERMEASE COMPONENT 2"/>
    <property type="match status" value="1"/>
</dbReference>
<keyword evidence="5 6" id="KW-0472">Membrane</keyword>
<evidence type="ECO:0000313" key="9">
    <source>
        <dbReference type="EMBL" id="VYT55027.1"/>
    </source>
</evidence>
<keyword evidence="2" id="KW-1003">Cell membrane</keyword>
<name>A0A6N2XMH0_9BACE</name>
<feature type="transmembrane region" description="Helical" evidence="6">
    <location>
        <begin position="653"/>
        <end position="676"/>
    </location>
</feature>
<feature type="transmembrane region" description="Helical" evidence="6">
    <location>
        <begin position="697"/>
        <end position="719"/>
    </location>
</feature>
<gene>
    <name evidence="9" type="ORF">BILFYP9_00184</name>
</gene>
<evidence type="ECO:0000256" key="5">
    <source>
        <dbReference type="ARBA" id="ARBA00023136"/>
    </source>
</evidence>
<evidence type="ECO:0000256" key="4">
    <source>
        <dbReference type="ARBA" id="ARBA00022989"/>
    </source>
</evidence>
<feature type="domain" description="ABC3 transporter permease C-terminal" evidence="7">
    <location>
        <begin position="656"/>
        <end position="769"/>
    </location>
</feature>
<dbReference type="GO" id="GO:0005886">
    <property type="term" value="C:plasma membrane"/>
    <property type="evidence" value="ECO:0007669"/>
    <property type="project" value="UniProtKB-SubCell"/>
</dbReference>
<keyword evidence="4 6" id="KW-1133">Transmembrane helix</keyword>
<evidence type="ECO:0000256" key="6">
    <source>
        <dbReference type="SAM" id="Phobius"/>
    </source>
</evidence>
<accession>A0A6N2XMH0</accession>
<feature type="transmembrane region" description="Helical" evidence="6">
    <location>
        <begin position="21"/>
        <end position="41"/>
    </location>
</feature>
<dbReference type="PANTHER" id="PTHR30572">
    <property type="entry name" value="MEMBRANE COMPONENT OF TRANSPORTER-RELATED"/>
    <property type="match status" value="1"/>
</dbReference>
<feature type="domain" description="MacB-like periplasmic core" evidence="8">
    <location>
        <begin position="20"/>
        <end position="225"/>
    </location>
</feature>
<keyword evidence="3 6" id="KW-0812">Transmembrane</keyword>
<evidence type="ECO:0000259" key="8">
    <source>
        <dbReference type="Pfam" id="PF12704"/>
    </source>
</evidence>